<dbReference type="Pfam" id="PF21880">
    <property type="entry name" value="DUF6916"/>
    <property type="match status" value="1"/>
</dbReference>
<organism evidence="2 3">
    <name type="scientific">Nocardioides antri</name>
    <dbReference type="NCBI Taxonomy" id="2607659"/>
    <lineage>
        <taxon>Bacteria</taxon>
        <taxon>Bacillati</taxon>
        <taxon>Actinomycetota</taxon>
        <taxon>Actinomycetes</taxon>
        <taxon>Propionibacteriales</taxon>
        <taxon>Nocardioidaceae</taxon>
        <taxon>Nocardioides</taxon>
    </lineage>
</organism>
<reference evidence="2 3" key="2">
    <citation type="submission" date="2019-09" db="EMBL/GenBank/DDBJ databases">
        <authorList>
            <person name="Jin C."/>
        </authorList>
    </citation>
    <scope>NUCLEOTIDE SEQUENCE [LARGE SCALE GENOMIC DNA]</scope>
    <source>
        <strain evidence="2 3">BN140041</strain>
    </source>
</reference>
<accession>A0A5B1M237</accession>
<evidence type="ECO:0000259" key="1">
    <source>
        <dbReference type="Pfam" id="PF21880"/>
    </source>
</evidence>
<dbReference type="AlphaFoldDB" id="A0A5B1M237"/>
<dbReference type="RefSeq" id="WP_149751255.1">
    <property type="nucleotide sequence ID" value="NZ_VUJW01000009.1"/>
</dbReference>
<comment type="caution">
    <text evidence="2">The sequence shown here is derived from an EMBL/GenBank/DDBJ whole genome shotgun (WGS) entry which is preliminary data.</text>
</comment>
<protein>
    <recommendedName>
        <fullName evidence="1">DUF6916 domain-containing protein</fullName>
    </recommendedName>
</protein>
<dbReference type="InterPro" id="IPR006311">
    <property type="entry name" value="TAT_signal"/>
</dbReference>
<name>A0A5B1M237_9ACTN</name>
<dbReference type="InterPro" id="IPR054209">
    <property type="entry name" value="DUF6916"/>
</dbReference>
<dbReference type="PROSITE" id="PS51318">
    <property type="entry name" value="TAT"/>
    <property type="match status" value="1"/>
</dbReference>
<dbReference type="EMBL" id="VUJW01000009">
    <property type="protein sequence ID" value="KAA1426179.1"/>
    <property type="molecule type" value="Genomic_DNA"/>
</dbReference>
<gene>
    <name evidence="2" type="ORF">F0U47_14825</name>
</gene>
<sequence length="138" mass="13749">MTDVSRRSVLGIGAAGLAASALGIVGPIAGAPGAQAADPSYTSAASLYLRPRFASLRGKGFSLVRSGVGVPVVLRQVADLAGAPAGATDQFRLTFSTRGAVPEQGTYSLRRAGFTPTSLFVVPGADGTTLTAVINSAG</sequence>
<evidence type="ECO:0000313" key="2">
    <source>
        <dbReference type="EMBL" id="KAA1426179.1"/>
    </source>
</evidence>
<feature type="domain" description="DUF6916" evidence="1">
    <location>
        <begin position="52"/>
        <end position="133"/>
    </location>
</feature>
<evidence type="ECO:0000313" key="3">
    <source>
        <dbReference type="Proteomes" id="UP000324351"/>
    </source>
</evidence>
<reference evidence="2 3" key="1">
    <citation type="submission" date="2019-09" db="EMBL/GenBank/DDBJ databases">
        <title>Nocardioides panacisoli sp. nov., isolated from the soil of a ginseng field.</title>
        <authorList>
            <person name="Cho C."/>
        </authorList>
    </citation>
    <scope>NUCLEOTIDE SEQUENCE [LARGE SCALE GENOMIC DNA]</scope>
    <source>
        <strain evidence="2 3">BN140041</strain>
    </source>
</reference>
<keyword evidence="3" id="KW-1185">Reference proteome</keyword>
<dbReference type="Proteomes" id="UP000324351">
    <property type="component" value="Unassembled WGS sequence"/>
</dbReference>
<proteinExistence type="predicted"/>